<dbReference type="Proteomes" id="UP001304300">
    <property type="component" value="Chromosome"/>
</dbReference>
<dbReference type="AlphaFoldDB" id="A0AAQ3LEC9"/>
<dbReference type="KEGG" id="puo:RZN69_08505"/>
<dbReference type="RefSeq" id="WP_317835671.1">
    <property type="nucleotide sequence ID" value="NZ_CP136920.1"/>
</dbReference>
<keyword evidence="2" id="KW-1185">Reference proteome</keyword>
<proteinExistence type="predicted"/>
<dbReference type="EMBL" id="CP136920">
    <property type="protein sequence ID" value="WOO43132.1"/>
    <property type="molecule type" value="Genomic_DNA"/>
</dbReference>
<evidence type="ECO:0000313" key="2">
    <source>
        <dbReference type="Proteomes" id="UP001304300"/>
    </source>
</evidence>
<gene>
    <name evidence="1" type="ORF">RZN69_08505</name>
</gene>
<organism evidence="1 2">
    <name type="scientific">Rubellicoccus peritrichatus</name>
    <dbReference type="NCBI Taxonomy" id="3080537"/>
    <lineage>
        <taxon>Bacteria</taxon>
        <taxon>Pseudomonadati</taxon>
        <taxon>Verrucomicrobiota</taxon>
        <taxon>Opitutia</taxon>
        <taxon>Puniceicoccales</taxon>
        <taxon>Cerasicoccaceae</taxon>
        <taxon>Rubellicoccus</taxon>
    </lineage>
</organism>
<reference evidence="1 2" key="1">
    <citation type="submission" date="2023-10" db="EMBL/GenBank/DDBJ databases">
        <title>Rubellicoccus peritrichatus gen. nov., sp. nov., isolated from an algae of coral reef tank.</title>
        <authorList>
            <person name="Luo J."/>
        </authorList>
    </citation>
    <scope>NUCLEOTIDE SEQUENCE [LARGE SCALE GENOMIC DNA]</scope>
    <source>
        <strain evidence="1 2">CR14</strain>
    </source>
</reference>
<name>A0AAQ3LEC9_9BACT</name>
<evidence type="ECO:0000313" key="1">
    <source>
        <dbReference type="EMBL" id="WOO43132.1"/>
    </source>
</evidence>
<sequence>MNVLIETFLENESLYLDVIVEVKLDYDLEEGDMVNVYDAETQKIIPQLIWDDLIDDGKYEEIVESAFAGESYYAGKLIPESTTETLKAA</sequence>
<accession>A0AAQ3LEC9</accession>
<protein>
    <submittedName>
        <fullName evidence="1">Uncharacterized protein</fullName>
    </submittedName>
</protein>